<evidence type="ECO:0000313" key="2">
    <source>
        <dbReference type="Proteomes" id="UP000406735"/>
    </source>
</evidence>
<protein>
    <submittedName>
        <fullName evidence="1">Uncharacterized protein</fullName>
    </submittedName>
</protein>
<name>A0A6A7VTM3_9BACT</name>
<dbReference type="AlphaFoldDB" id="A0A6A7VTM3"/>
<reference evidence="1 2" key="1">
    <citation type="submission" date="2019-09" db="EMBL/GenBank/DDBJ databases">
        <title>Distinct polysaccharide growth profiles of human intestinal Prevotella copri isolates.</title>
        <authorList>
            <person name="Fehlner-Peach H."/>
            <person name="Magnabosco C."/>
            <person name="Raghavan V."/>
            <person name="Scher J.U."/>
            <person name="Tett A."/>
            <person name="Cox L.M."/>
            <person name="Gottsegen C."/>
            <person name="Watters A."/>
            <person name="Wiltshire- Gordon J.D."/>
            <person name="Segata N."/>
            <person name="Bonneau R."/>
            <person name="Littman D.R."/>
        </authorList>
    </citation>
    <scope>NUCLEOTIDE SEQUENCE [LARGE SCALE GENOMIC DNA]</scope>
    <source>
        <strain evidence="2">iK21513</strain>
    </source>
</reference>
<dbReference type="EMBL" id="VZCY01000071">
    <property type="protein sequence ID" value="MQN09977.1"/>
    <property type="molecule type" value="Genomic_DNA"/>
</dbReference>
<sequence>MDSNKRACLAFIIGRAKNQNYQSVYDFGAGKLCMFTSSGSVDNIHVLDFQRNCIITGSLSNLYDMGTNSFTTVNMNGSSFSGFDYGTTSYFSGNVNGNVVMIYDGKNSSYNTYSLV</sequence>
<comment type="caution">
    <text evidence="1">The sequence shown here is derived from an EMBL/GenBank/DDBJ whole genome shotgun (WGS) entry which is preliminary data.</text>
</comment>
<organism evidence="1 2">
    <name type="scientific">Segatella copri</name>
    <dbReference type="NCBI Taxonomy" id="165179"/>
    <lineage>
        <taxon>Bacteria</taxon>
        <taxon>Pseudomonadati</taxon>
        <taxon>Bacteroidota</taxon>
        <taxon>Bacteroidia</taxon>
        <taxon>Bacteroidales</taxon>
        <taxon>Prevotellaceae</taxon>
        <taxon>Segatella</taxon>
    </lineage>
</organism>
<proteinExistence type="predicted"/>
<accession>A0A6A7VTM3</accession>
<evidence type="ECO:0000313" key="1">
    <source>
        <dbReference type="EMBL" id="MQN09977.1"/>
    </source>
</evidence>
<dbReference type="Proteomes" id="UP000406735">
    <property type="component" value="Unassembled WGS sequence"/>
</dbReference>
<gene>
    <name evidence="1" type="ORF">F7D97_08600</name>
</gene>
<dbReference type="RefSeq" id="WP_153080852.1">
    <property type="nucleotide sequence ID" value="NZ_JAVRBH010000002.1"/>
</dbReference>